<dbReference type="InterPro" id="IPR035906">
    <property type="entry name" value="MetI-like_sf"/>
</dbReference>
<comment type="similarity">
    <text evidence="7">Belongs to the binding-protein-dependent transport system permease family.</text>
</comment>
<dbReference type="PROSITE" id="PS50928">
    <property type="entry name" value="ABC_TM1"/>
    <property type="match status" value="1"/>
</dbReference>
<comment type="subcellular location">
    <subcellularLocation>
        <location evidence="1 7">Cell membrane</location>
        <topology evidence="1 7">Multi-pass membrane protein</topology>
    </subcellularLocation>
</comment>
<keyword evidence="4 7" id="KW-0812">Transmembrane</keyword>
<evidence type="ECO:0000256" key="5">
    <source>
        <dbReference type="ARBA" id="ARBA00022989"/>
    </source>
</evidence>
<feature type="transmembrane region" description="Helical" evidence="7">
    <location>
        <begin position="235"/>
        <end position="261"/>
    </location>
</feature>
<dbReference type="EMBL" id="AP011634">
    <property type="protein sequence ID" value="BAL52608.1"/>
    <property type="molecule type" value="Genomic_DNA"/>
</dbReference>
<protein>
    <submittedName>
        <fullName evidence="9">Peptide/nickel transport system permease protein</fullName>
    </submittedName>
</protein>
<evidence type="ECO:0000256" key="6">
    <source>
        <dbReference type="ARBA" id="ARBA00023136"/>
    </source>
</evidence>
<dbReference type="Pfam" id="PF12911">
    <property type="entry name" value="OppC_N"/>
    <property type="match status" value="1"/>
</dbReference>
<feature type="domain" description="ABC transmembrane type-1" evidence="8">
    <location>
        <begin position="121"/>
        <end position="314"/>
    </location>
</feature>
<keyword evidence="5 7" id="KW-1133">Transmembrane helix</keyword>
<proteinExistence type="inferred from homology"/>
<dbReference type="InterPro" id="IPR025966">
    <property type="entry name" value="OppC_N"/>
</dbReference>
<evidence type="ECO:0000313" key="9">
    <source>
        <dbReference type="EMBL" id="BAL52608.1"/>
    </source>
</evidence>
<evidence type="ECO:0000256" key="2">
    <source>
        <dbReference type="ARBA" id="ARBA00022448"/>
    </source>
</evidence>
<dbReference type="InterPro" id="IPR000515">
    <property type="entry name" value="MetI-like"/>
</dbReference>
<keyword evidence="2 7" id="KW-0813">Transport</keyword>
<accession>H5S8X2</accession>
<evidence type="ECO:0000256" key="3">
    <source>
        <dbReference type="ARBA" id="ARBA00022475"/>
    </source>
</evidence>
<dbReference type="GO" id="GO:0005886">
    <property type="term" value="C:plasma membrane"/>
    <property type="evidence" value="ECO:0007669"/>
    <property type="project" value="UniProtKB-SubCell"/>
</dbReference>
<organism evidence="9">
    <name type="scientific">uncultured Acetothermia bacterium</name>
    <dbReference type="NCBI Taxonomy" id="236499"/>
    <lineage>
        <taxon>Bacteria</taxon>
        <taxon>Candidatus Bipolaricaulota</taxon>
        <taxon>environmental samples</taxon>
    </lineage>
</organism>
<feature type="transmembrane region" description="Helical" evidence="7">
    <location>
        <begin position="293"/>
        <end position="313"/>
    </location>
</feature>
<evidence type="ECO:0000256" key="1">
    <source>
        <dbReference type="ARBA" id="ARBA00004651"/>
    </source>
</evidence>
<dbReference type="CDD" id="cd06261">
    <property type="entry name" value="TM_PBP2"/>
    <property type="match status" value="1"/>
</dbReference>
<dbReference type="PANTHER" id="PTHR43386">
    <property type="entry name" value="OLIGOPEPTIDE TRANSPORT SYSTEM PERMEASE PROTEIN APPC"/>
    <property type="match status" value="1"/>
</dbReference>
<feature type="transmembrane region" description="Helical" evidence="7">
    <location>
        <begin position="157"/>
        <end position="177"/>
    </location>
</feature>
<dbReference type="InterPro" id="IPR050366">
    <property type="entry name" value="BP-dependent_transpt_permease"/>
</dbReference>
<dbReference type="Gene3D" id="1.10.3720.10">
    <property type="entry name" value="MetI-like"/>
    <property type="match status" value="1"/>
</dbReference>
<keyword evidence="3" id="KW-1003">Cell membrane</keyword>
<dbReference type="GO" id="GO:0055085">
    <property type="term" value="P:transmembrane transport"/>
    <property type="evidence" value="ECO:0007669"/>
    <property type="project" value="InterPro"/>
</dbReference>
<evidence type="ECO:0000256" key="4">
    <source>
        <dbReference type="ARBA" id="ARBA00022692"/>
    </source>
</evidence>
<dbReference type="PANTHER" id="PTHR43386:SF1">
    <property type="entry name" value="D,D-DIPEPTIDE TRANSPORT SYSTEM PERMEASE PROTEIN DDPC-RELATED"/>
    <property type="match status" value="1"/>
</dbReference>
<dbReference type="AlphaFoldDB" id="H5S8X2"/>
<reference evidence="9" key="2">
    <citation type="journal article" date="2012" name="PLoS ONE">
        <title>A Deeply Branching Thermophilic Bacterium with an Ancient Acetyl-CoA Pathway Dominates a Subsurface Ecosystem.</title>
        <authorList>
            <person name="Takami H."/>
            <person name="Noguchi H."/>
            <person name="Takaki Y."/>
            <person name="Uchiyama I."/>
            <person name="Toyoda A."/>
            <person name="Nishi S."/>
            <person name="Chee G.-J."/>
            <person name="Arai W."/>
            <person name="Nunoura T."/>
            <person name="Itoh T."/>
            <person name="Hattori M."/>
            <person name="Takai K."/>
        </authorList>
    </citation>
    <scope>NUCLEOTIDE SEQUENCE</scope>
</reference>
<evidence type="ECO:0000259" key="8">
    <source>
        <dbReference type="PROSITE" id="PS50928"/>
    </source>
</evidence>
<feature type="transmembrane region" description="Helical" evidence="7">
    <location>
        <begin position="120"/>
        <end position="145"/>
    </location>
</feature>
<dbReference type="EMBL" id="AP011656">
    <property type="protein sequence ID" value="BAL53360.1"/>
    <property type="molecule type" value="Genomic_DNA"/>
</dbReference>
<sequence length="329" mass="36767">MLKRLLKNPLSLTGLVLLAIFFFMALAAPWLAPPLKPCLSFVYYIVPDWILRPFMKELPCEPFRIPRDGFRATPLPPDPQAWNTFPPRLKDEFGRMLHPLGTTENRYDIWYGLVWGTRTALIAGIVIVGCTLLLGVIIGSISGYFGGWADSVLMRTVDFVLALPTFLMTLVILSIWGRGLDKIVLVDILFGWAGYARFVRGIILSVREREFVSGAKALGASHWHIISRHVLPNSIYPVLILASLDIGSIVLGLSGLSFLGLGQGEDYADWGQMIAFARNRIVGVAGGDVMQYWYTWVFPGMTITLFVLAWNLLGDAVRDILDPRLRGMR</sequence>
<reference evidence="9" key="1">
    <citation type="journal article" date="2005" name="Environ. Microbiol.">
        <title>Genetic and functional properties of uncultivated thermophilic crenarchaeotes from a subsurface gold mine as revealed by analysis of genome fragments.</title>
        <authorList>
            <person name="Nunoura T."/>
            <person name="Hirayama H."/>
            <person name="Takami H."/>
            <person name="Oida H."/>
            <person name="Nishi S."/>
            <person name="Shimamura S."/>
            <person name="Suzuki Y."/>
            <person name="Inagaki F."/>
            <person name="Takai K."/>
            <person name="Nealson K.H."/>
            <person name="Horikoshi K."/>
        </authorList>
    </citation>
    <scope>NUCLEOTIDE SEQUENCE</scope>
</reference>
<name>H5S8X2_9BACT</name>
<evidence type="ECO:0000313" key="10">
    <source>
        <dbReference type="EMBL" id="BAL53360.1"/>
    </source>
</evidence>
<keyword evidence="6 7" id="KW-0472">Membrane</keyword>
<dbReference type="Pfam" id="PF00528">
    <property type="entry name" value="BPD_transp_1"/>
    <property type="match status" value="1"/>
</dbReference>
<dbReference type="SUPFAM" id="SSF161098">
    <property type="entry name" value="MetI-like"/>
    <property type="match status" value="1"/>
</dbReference>
<gene>
    <name evidence="9" type="ORF">HGMM_F01H03C10</name>
    <name evidence="10" type="ORF">HGMM_F06F06C05</name>
</gene>
<evidence type="ECO:0000256" key="7">
    <source>
        <dbReference type="RuleBase" id="RU363032"/>
    </source>
</evidence>